<keyword evidence="2" id="KW-0853">WD repeat</keyword>
<accession>A0A6J0TC46</accession>
<keyword evidence="6" id="KW-1185">Reference proteome</keyword>
<dbReference type="RefSeq" id="XP_020643724.2">
    <property type="nucleotide sequence ID" value="XM_020788065.2"/>
</dbReference>
<feature type="compositionally biased region" description="Polar residues" evidence="5">
    <location>
        <begin position="289"/>
        <end position="303"/>
    </location>
</feature>
<dbReference type="FunCoup" id="A0A6J0TC46">
    <property type="interactions" value="249"/>
</dbReference>
<evidence type="ECO:0000256" key="4">
    <source>
        <dbReference type="ARBA" id="ARBA00023054"/>
    </source>
</evidence>
<dbReference type="InterPro" id="IPR036322">
    <property type="entry name" value="WD40_repeat_dom_sf"/>
</dbReference>
<keyword evidence="3" id="KW-0677">Repeat</keyword>
<dbReference type="InParanoid" id="A0A6J0TC46"/>
<dbReference type="SUPFAM" id="SSF50978">
    <property type="entry name" value="WD40 repeat-like"/>
    <property type="match status" value="1"/>
</dbReference>
<reference evidence="7" key="2">
    <citation type="submission" date="2025-08" db="UniProtKB">
        <authorList>
            <consortium name="RefSeq"/>
        </authorList>
    </citation>
    <scope>IDENTIFICATION</scope>
</reference>
<feature type="region of interest" description="Disordered" evidence="5">
    <location>
        <begin position="240"/>
        <end position="308"/>
    </location>
</feature>
<protein>
    <recommendedName>
        <fullName evidence="1">WD repeat and coiled-coil-containing protein</fullName>
    </recommendedName>
</protein>
<evidence type="ECO:0000256" key="5">
    <source>
        <dbReference type="SAM" id="MobiDB-lite"/>
    </source>
</evidence>
<dbReference type="InterPro" id="IPR028041">
    <property type="entry name" value="WDCP"/>
</dbReference>
<dbReference type="GeneID" id="110076143"/>
<dbReference type="Pfam" id="PF15390">
    <property type="entry name" value="WDCP"/>
    <property type="match status" value="1"/>
</dbReference>
<feature type="compositionally biased region" description="Low complexity" evidence="5">
    <location>
        <begin position="274"/>
        <end position="285"/>
    </location>
</feature>
<feature type="compositionally biased region" description="Polar residues" evidence="5">
    <location>
        <begin position="559"/>
        <end position="569"/>
    </location>
</feature>
<evidence type="ECO:0000256" key="2">
    <source>
        <dbReference type="ARBA" id="ARBA00022574"/>
    </source>
</evidence>
<evidence type="ECO:0000313" key="7">
    <source>
        <dbReference type="RefSeq" id="XP_020643724.2"/>
    </source>
</evidence>
<evidence type="ECO:0000313" key="6">
    <source>
        <dbReference type="Proteomes" id="UP001652642"/>
    </source>
</evidence>
<sequence>MELGKGKLLRTGLNALYQAIHPVHGLAWTDGKQVILTSLYLQNGEPKFGNSNVVGQFEHVHGLYWGPSSAPDLPTLLAIQHKKHITMWQLCYSASERNKLMVYQISEISELFPILPQGCVWHPSKEILAVLTTRDTSVLHSVRLNSSRIKADIKGTGLIHCACWAEEGDRLVVGIGSALHSYIWDDEQKTLNACSFCPVFDVGGYICAIEATLGPQVAVATELPLDKICTLNAGSSFEIPPEVRNSVPSQTTSLGYEEETSTDGGKKLSDQEKAASTVPSASSPVDLTHLSSSKQRSDNSSLTHLKPKDYLTGSGQDASHLVLVTFERKVTATKKVSIPGILVPDIMTFDSKTQTVAVASNTCNLILAYSLMMSHLPNIQQIQLEKSERPKGLCFLTDKLLLILVGKQKLMDPAFLPSSRSDKYILRLMIKDVVGKEGSSVVAGATQVCFTKRETIETHASDTHPLSDGLVIPGCTILQSPRNRRKLVEEIKNPATEQHLLTTVVDSKEKKIPKDFPQPFETLDIEPTNRSLVLQGLESSPGISNISVSPSKPVHSSHGMPNSSKTNVLRSEKETSYISKNLERLCSSFTELHHQLFEVTELLKSGKKTLPRYPSFHEPSFVNITYQKESSGTVAPEKRAVILCDGKLRLSVIQQLFNLSLVEMQHGLSWIVLTADNEDFIPLTFDTLQEIVIRDASVSCNDRSSSSSKILDAVSSTGGYRKLSSQSVDLTTSSIEMLRECSSQSLVRSSQSSGQAGTAHN</sequence>
<reference evidence="6" key="1">
    <citation type="submission" date="2025-05" db="UniProtKB">
        <authorList>
            <consortium name="RefSeq"/>
        </authorList>
    </citation>
    <scope>NUCLEOTIDE SEQUENCE [LARGE SCALE GENOMIC DNA]</scope>
</reference>
<dbReference type="OrthoDB" id="6409262at2759"/>
<organism evidence="6 7">
    <name type="scientific">Pogona vitticeps</name>
    <name type="common">central bearded dragon</name>
    <dbReference type="NCBI Taxonomy" id="103695"/>
    <lineage>
        <taxon>Eukaryota</taxon>
        <taxon>Metazoa</taxon>
        <taxon>Chordata</taxon>
        <taxon>Craniata</taxon>
        <taxon>Vertebrata</taxon>
        <taxon>Euteleostomi</taxon>
        <taxon>Lepidosauria</taxon>
        <taxon>Squamata</taxon>
        <taxon>Bifurcata</taxon>
        <taxon>Unidentata</taxon>
        <taxon>Episquamata</taxon>
        <taxon>Toxicofera</taxon>
        <taxon>Iguania</taxon>
        <taxon>Acrodonta</taxon>
        <taxon>Agamidae</taxon>
        <taxon>Amphibolurinae</taxon>
        <taxon>Pogona</taxon>
    </lineage>
</organism>
<dbReference type="AlphaFoldDB" id="A0A6J0TC46"/>
<dbReference type="Proteomes" id="UP001652642">
    <property type="component" value="Chromosome 1"/>
</dbReference>
<gene>
    <name evidence="7" type="primary">LOC110076143</name>
</gene>
<dbReference type="KEGG" id="pvt:110076143"/>
<name>A0A6J0TC46_9SAUR</name>
<feature type="region of interest" description="Disordered" evidence="5">
    <location>
        <begin position="543"/>
        <end position="571"/>
    </location>
</feature>
<dbReference type="PANTHER" id="PTHR14897">
    <property type="entry name" value="WD REPEAT AND COILED-COIL-CONTAINING PROTEIN"/>
    <property type="match status" value="1"/>
</dbReference>
<feature type="compositionally biased region" description="Low complexity" evidence="5">
    <location>
        <begin position="547"/>
        <end position="558"/>
    </location>
</feature>
<dbReference type="PANTHER" id="PTHR14897:SF10">
    <property type="entry name" value="WD REPEAT AND COILED-COIL-CONTAINING PROTEIN"/>
    <property type="match status" value="1"/>
</dbReference>
<dbReference type="GO" id="GO:0019900">
    <property type="term" value="F:kinase binding"/>
    <property type="evidence" value="ECO:0007669"/>
    <property type="project" value="TreeGrafter"/>
</dbReference>
<keyword evidence="4" id="KW-0175">Coiled coil</keyword>
<evidence type="ECO:0000256" key="3">
    <source>
        <dbReference type="ARBA" id="ARBA00022737"/>
    </source>
</evidence>
<feature type="compositionally biased region" description="Basic and acidic residues" evidence="5">
    <location>
        <begin position="264"/>
        <end position="273"/>
    </location>
</feature>
<evidence type="ECO:0000256" key="1">
    <source>
        <dbReference type="ARBA" id="ARBA00015683"/>
    </source>
</evidence>
<proteinExistence type="predicted"/>